<evidence type="ECO:0000256" key="3">
    <source>
        <dbReference type="SAM" id="Phobius"/>
    </source>
</evidence>
<evidence type="ECO:0000313" key="4">
    <source>
        <dbReference type="EMBL" id="PXW90039.1"/>
    </source>
</evidence>
<protein>
    <submittedName>
        <fullName evidence="4">Type II secretory pathway pseudopilin PulG</fullName>
    </submittedName>
</protein>
<evidence type="ECO:0000313" key="5">
    <source>
        <dbReference type="Proteomes" id="UP000247922"/>
    </source>
</evidence>
<keyword evidence="5" id="KW-1185">Reference proteome</keyword>
<comment type="caution">
    <text evidence="4">The sequence shown here is derived from an EMBL/GenBank/DDBJ whole genome shotgun (WGS) entry which is preliminary data.</text>
</comment>
<dbReference type="InterPro" id="IPR012902">
    <property type="entry name" value="N_methyl_site"/>
</dbReference>
<keyword evidence="3" id="KW-1133">Transmembrane helix</keyword>
<organism evidence="4 5">
    <name type="scientific">Streptohalobacillus salinus</name>
    <dbReference type="NCBI Taxonomy" id="621096"/>
    <lineage>
        <taxon>Bacteria</taxon>
        <taxon>Bacillati</taxon>
        <taxon>Bacillota</taxon>
        <taxon>Bacilli</taxon>
        <taxon>Bacillales</taxon>
        <taxon>Bacillaceae</taxon>
        <taxon>Streptohalobacillus</taxon>
    </lineage>
</organism>
<dbReference type="GO" id="GO:0009986">
    <property type="term" value="C:cell surface"/>
    <property type="evidence" value="ECO:0007669"/>
    <property type="project" value="UniProtKB-SubCell"/>
</dbReference>
<dbReference type="OrthoDB" id="2456766at2"/>
<dbReference type="Proteomes" id="UP000247922">
    <property type="component" value="Unassembled WGS sequence"/>
</dbReference>
<dbReference type="PROSITE" id="PS00409">
    <property type="entry name" value="PROKAR_NTER_METHYL"/>
    <property type="match status" value="1"/>
</dbReference>
<keyword evidence="3" id="KW-0472">Membrane</keyword>
<reference evidence="4 5" key="1">
    <citation type="submission" date="2018-05" db="EMBL/GenBank/DDBJ databases">
        <title>Genomic Encyclopedia of Type Strains, Phase IV (KMG-IV): sequencing the most valuable type-strain genomes for metagenomic binning, comparative biology and taxonomic classification.</title>
        <authorList>
            <person name="Goeker M."/>
        </authorList>
    </citation>
    <scope>NUCLEOTIDE SEQUENCE [LARGE SCALE GENOMIC DNA]</scope>
    <source>
        <strain evidence="4 5">DSM 22440</strain>
    </source>
</reference>
<sequence length="152" mass="16512">MKCLRNETGLTLVEVLASIVILSLIVVTFLTFFINSARTTEMSEDTLDASFFAQQYIEEVYNIAAMDGQTLASIHTAVVNLQDISSSDGTIPATYTINNGSGTGMIIIEPAQDKEGNLIDRLLKVVVTFNVSGNSDAKHETRMIFGEGDLND</sequence>
<proteinExistence type="predicted"/>
<keyword evidence="3" id="KW-0812">Transmembrane</keyword>
<dbReference type="GO" id="GO:0030420">
    <property type="term" value="P:establishment of competence for transformation"/>
    <property type="evidence" value="ECO:0007669"/>
    <property type="project" value="UniProtKB-KW"/>
</dbReference>
<dbReference type="Pfam" id="PF07963">
    <property type="entry name" value="N_methyl"/>
    <property type="match status" value="1"/>
</dbReference>
<evidence type="ECO:0000256" key="2">
    <source>
        <dbReference type="ARBA" id="ARBA00023287"/>
    </source>
</evidence>
<keyword evidence="2" id="KW-0178">Competence</keyword>
<comment type="subcellular location">
    <subcellularLocation>
        <location evidence="1">Cell surface</location>
    </subcellularLocation>
</comment>
<dbReference type="RefSeq" id="WP_110251575.1">
    <property type="nucleotide sequence ID" value="NZ_QJJR01000008.1"/>
</dbReference>
<name>A0A2V3WMW0_9BACI</name>
<accession>A0A2V3WMW0</accession>
<gene>
    <name evidence="4" type="ORF">DES38_10850</name>
</gene>
<feature type="transmembrane region" description="Helical" evidence="3">
    <location>
        <begin position="12"/>
        <end position="34"/>
    </location>
</feature>
<evidence type="ECO:0000256" key="1">
    <source>
        <dbReference type="ARBA" id="ARBA00004241"/>
    </source>
</evidence>
<dbReference type="EMBL" id="QJJR01000008">
    <property type="protein sequence ID" value="PXW90039.1"/>
    <property type="molecule type" value="Genomic_DNA"/>
</dbReference>
<dbReference type="AlphaFoldDB" id="A0A2V3WMW0"/>